<proteinExistence type="predicted"/>
<dbReference type="Pfam" id="PF14240">
    <property type="entry name" value="YHYH"/>
    <property type="match status" value="1"/>
</dbReference>
<dbReference type="EMBL" id="SJPH01000001">
    <property type="protein sequence ID" value="TWT48601.1"/>
    <property type="molecule type" value="Genomic_DNA"/>
</dbReference>
<name>A0A5C5WEU6_9BACT</name>
<organism evidence="2 3">
    <name type="scientific">Botrimarina hoheduenensis</name>
    <dbReference type="NCBI Taxonomy" id="2528000"/>
    <lineage>
        <taxon>Bacteria</taxon>
        <taxon>Pseudomonadati</taxon>
        <taxon>Planctomycetota</taxon>
        <taxon>Planctomycetia</taxon>
        <taxon>Pirellulales</taxon>
        <taxon>Lacipirellulaceae</taxon>
        <taxon>Botrimarina</taxon>
    </lineage>
</organism>
<gene>
    <name evidence="2" type="ORF">Pla111_03760</name>
</gene>
<dbReference type="RefSeq" id="WP_197524668.1">
    <property type="nucleotide sequence ID" value="NZ_SJPH01000001.1"/>
</dbReference>
<evidence type="ECO:0000313" key="3">
    <source>
        <dbReference type="Proteomes" id="UP000318995"/>
    </source>
</evidence>
<accession>A0A5C5WEU6</accession>
<dbReference type="InterPro" id="IPR025924">
    <property type="entry name" value="YHYH_dom"/>
</dbReference>
<sequence>MLKCPPRKIVCAVLALVGIAAVVVAQRPWARRHTATMAQPLELIVADQAPPVDGRVETSQSNEVREVQSNGIPEHRVGRFPNPGNPNTIRAQRHRFNVPLNPRIAPRTTRIGERGRRVFGVAVNGVTFDPGTAEVWQGNHRSGWNYEALGGAIPLGIDENHAHVQPTGKYHYHGLPTKLLEEIGVSAEAHSPLVGWAADGFPIYALYGYAHAADAGSAIQEVASSYRLRSGERPGGDEPTGPYDGAFVQDYEYVPGLGDLDECNGRHGVTPDFPAGTYAYFLTRGWPVVPRVFRGDPALLH</sequence>
<reference evidence="2 3" key="1">
    <citation type="submission" date="2019-02" db="EMBL/GenBank/DDBJ databases">
        <title>Deep-cultivation of Planctomycetes and their phenomic and genomic characterization uncovers novel biology.</title>
        <authorList>
            <person name="Wiegand S."/>
            <person name="Jogler M."/>
            <person name="Boedeker C."/>
            <person name="Pinto D."/>
            <person name="Vollmers J."/>
            <person name="Rivas-Marin E."/>
            <person name="Kohn T."/>
            <person name="Peeters S.H."/>
            <person name="Heuer A."/>
            <person name="Rast P."/>
            <person name="Oberbeckmann S."/>
            <person name="Bunk B."/>
            <person name="Jeske O."/>
            <person name="Meyerdierks A."/>
            <person name="Storesund J.E."/>
            <person name="Kallscheuer N."/>
            <person name="Luecker S."/>
            <person name="Lage O.M."/>
            <person name="Pohl T."/>
            <person name="Merkel B.J."/>
            <person name="Hornburger P."/>
            <person name="Mueller R.-W."/>
            <person name="Bruemmer F."/>
            <person name="Labrenz M."/>
            <person name="Spormann A.M."/>
            <person name="Op Den Camp H."/>
            <person name="Overmann J."/>
            <person name="Amann R."/>
            <person name="Jetten M.S.M."/>
            <person name="Mascher T."/>
            <person name="Medema M.H."/>
            <person name="Devos D.P."/>
            <person name="Kaster A.-K."/>
            <person name="Ovreas L."/>
            <person name="Rohde M."/>
            <person name="Galperin M.Y."/>
            <person name="Jogler C."/>
        </authorList>
    </citation>
    <scope>NUCLEOTIDE SEQUENCE [LARGE SCALE GENOMIC DNA]</scope>
    <source>
        <strain evidence="2 3">Pla111</strain>
    </source>
</reference>
<evidence type="ECO:0000259" key="1">
    <source>
        <dbReference type="Pfam" id="PF14240"/>
    </source>
</evidence>
<comment type="caution">
    <text evidence="2">The sequence shown here is derived from an EMBL/GenBank/DDBJ whole genome shotgun (WGS) entry which is preliminary data.</text>
</comment>
<dbReference type="Proteomes" id="UP000318995">
    <property type="component" value="Unassembled WGS sequence"/>
</dbReference>
<dbReference type="AlphaFoldDB" id="A0A5C5WEU6"/>
<protein>
    <recommendedName>
        <fullName evidence="1">YHYH domain-containing protein</fullName>
    </recommendedName>
</protein>
<keyword evidence="3" id="KW-1185">Reference proteome</keyword>
<feature type="domain" description="YHYH" evidence="1">
    <location>
        <begin position="96"/>
        <end position="295"/>
    </location>
</feature>
<evidence type="ECO:0000313" key="2">
    <source>
        <dbReference type="EMBL" id="TWT48601.1"/>
    </source>
</evidence>